<dbReference type="AlphaFoldDB" id="A0AAX3NF79"/>
<accession>A0AAX3NF79</accession>
<reference evidence="1" key="1">
    <citation type="submission" date="2023-02" db="EMBL/GenBank/DDBJ databases">
        <title>Comparative genomics and fermentation flavor characterization of five lactic acid bacteria reveal flavor biosynthesis metabolic pathways in fermented muskmelon puree.</title>
        <authorList>
            <person name="Yuan L."/>
            <person name="Li M."/>
            <person name="Xu X."/>
            <person name="Lao F."/>
            <person name="Wu J."/>
        </authorList>
    </citation>
    <scope>NUCLEOTIDE SEQUENCE</scope>
    <source>
        <strain evidence="1">Pa-2</strain>
        <plasmid evidence="1">unnamed1</plasmid>
    </source>
</reference>
<name>A0AAX3NF79_9LACT</name>
<dbReference type="RefSeq" id="WP_157776764.1">
    <property type="nucleotide sequence ID" value="NZ_CP065690.1"/>
</dbReference>
<keyword evidence="1" id="KW-0614">Plasmid</keyword>
<gene>
    <name evidence="1" type="ORF">PWF74_10630</name>
</gene>
<evidence type="ECO:0008006" key="3">
    <source>
        <dbReference type="Google" id="ProtNLM"/>
    </source>
</evidence>
<evidence type="ECO:0000313" key="1">
    <source>
        <dbReference type="EMBL" id="WEA15030.1"/>
    </source>
</evidence>
<sequence>MIQITIKHNKKKKRTKSRYNKKNKVEIIQLCIEGGLLFFKIMEYLKAVHLF</sequence>
<organism evidence="1 2">
    <name type="scientific">Lactococcus garvieae</name>
    <dbReference type="NCBI Taxonomy" id="1363"/>
    <lineage>
        <taxon>Bacteria</taxon>
        <taxon>Bacillati</taxon>
        <taxon>Bacillota</taxon>
        <taxon>Bacilli</taxon>
        <taxon>Lactobacillales</taxon>
        <taxon>Streptococcaceae</taxon>
        <taxon>Lactococcus</taxon>
    </lineage>
</organism>
<geneLocation type="plasmid" evidence="1 2">
    <name>unnamed1</name>
</geneLocation>
<dbReference type="EMBL" id="CP118628">
    <property type="protein sequence ID" value="WEA15030.1"/>
    <property type="molecule type" value="Genomic_DNA"/>
</dbReference>
<dbReference type="Proteomes" id="UP001217324">
    <property type="component" value="Plasmid unnamed1"/>
</dbReference>
<protein>
    <recommendedName>
        <fullName evidence="3">Transposase</fullName>
    </recommendedName>
</protein>
<evidence type="ECO:0000313" key="2">
    <source>
        <dbReference type="Proteomes" id="UP001217324"/>
    </source>
</evidence>
<proteinExistence type="predicted"/>